<dbReference type="OrthoDB" id="218750at2"/>
<dbReference type="EMBL" id="FNVO01000004">
    <property type="protein sequence ID" value="SEG35709.1"/>
    <property type="molecule type" value="Genomic_DNA"/>
</dbReference>
<proteinExistence type="predicted"/>
<dbReference type="Proteomes" id="UP000236723">
    <property type="component" value="Unassembled WGS sequence"/>
</dbReference>
<keyword evidence="2" id="KW-1185">Reference proteome</keyword>
<organism evidence="1 2">
    <name type="scientific">Thermomonospora echinospora</name>
    <dbReference type="NCBI Taxonomy" id="1992"/>
    <lineage>
        <taxon>Bacteria</taxon>
        <taxon>Bacillati</taxon>
        <taxon>Actinomycetota</taxon>
        <taxon>Actinomycetes</taxon>
        <taxon>Streptosporangiales</taxon>
        <taxon>Thermomonosporaceae</taxon>
        <taxon>Thermomonospora</taxon>
    </lineage>
</organism>
<evidence type="ECO:0000313" key="2">
    <source>
        <dbReference type="Proteomes" id="UP000236723"/>
    </source>
</evidence>
<name>A0A1H5ZGX1_9ACTN</name>
<reference evidence="2" key="1">
    <citation type="submission" date="2016-10" db="EMBL/GenBank/DDBJ databases">
        <authorList>
            <person name="Varghese N."/>
            <person name="Submissions S."/>
        </authorList>
    </citation>
    <scope>NUCLEOTIDE SEQUENCE [LARGE SCALE GENOMIC DNA]</scope>
    <source>
        <strain evidence="2">DSM 43163</strain>
    </source>
</reference>
<sequence length="963" mass="104948">MTDVLPDPRELAAVRPPAAKRMITKVAEPLPASELAPFFEHACRELAGAGLPELAQWAFGQARKIDVEQPSTFDLDRVHGVFLELVPTGAVPPAALRGHAKVLAERLPPAEAYDRFREVLCAGFDAGLVPYANVFPDVRKLARPAKVKKRAAEEWLAERMLRAGVLPIASHLVWTAAREPLVALAARDEELLKLLVAAEPDPDLHEEEIAQEIRHMWLECLVEAGAGAHLPPEWFSTSGRACPARLLLTLLDQAGERLLPPDAAPLDWDEDPALSHPDFRPILPFLQDTGGFPRWDRAGFDMAALAAEVEDTAGYRFEVELDAFIRDLGTFGGVDYLALIRRLWEQRPLRQVLEGFVADWKADALRPALPALAHALSRLLPLARHGFADLDPGLSAGLDPADPVDALLSALRGGLPEELGVPSEGAVAADMPITVIQHHDHLTFGRTSWAGWAAAHADRHRQVAAVDLKQLPDSLVPWYDGERFLASRIVAGRWQTFTVEEGPASQAVLTWDAALAAARPESPSAADVTFPGATAPSRVRLHRGILTVTAPDGTPTARLDYLPHKAQTGPFVPPPGWWARRDPVDPTGSAALRHTDRETAGRLLEAALGGPKAAAEYVARALPEVTEPKLRDGVVKAAVTAAQCLVRSMELRERLGLPRPEALPMLVVADPALPFRPLEPQVESMVRARLVAHELERALAEPDMGRPYLVRTIPWGESGGGLGGTALRMLWRWTSDAERARLRGTLLAYANAPLAGGTGRWRTLEFTPNGAGRLQGVHTLEEHERAELALQETTVGRLWRTPNGVLLFSGYQHGKRTAYASEYSPDGRFSAIEVPEWRSTGLPLPSWGTADQIVRLLRAADEHGPLPFDPAVVHELAGRTGLPVADAARLCYGVPGEDCPADVLACYRDPQTGEPVPTRLSPPDRKVMREMLMPDEPERLWTAGPDIGRAAAWWAERKGVAAR</sequence>
<gene>
    <name evidence="1" type="ORF">SAMN04489712_104557</name>
</gene>
<evidence type="ECO:0000313" key="1">
    <source>
        <dbReference type="EMBL" id="SEG35709.1"/>
    </source>
</evidence>
<dbReference type="AlphaFoldDB" id="A0A1H5ZGX1"/>
<accession>A0A1H5ZGX1</accession>
<dbReference type="RefSeq" id="WP_103937957.1">
    <property type="nucleotide sequence ID" value="NZ_FNVO01000004.1"/>
</dbReference>
<protein>
    <submittedName>
        <fullName evidence="1">Uncharacterized protein</fullName>
    </submittedName>
</protein>